<dbReference type="GO" id="GO:0005886">
    <property type="term" value="C:plasma membrane"/>
    <property type="evidence" value="ECO:0007669"/>
    <property type="project" value="TreeGrafter"/>
</dbReference>
<evidence type="ECO:0000313" key="11">
    <source>
        <dbReference type="EMBL" id="QIE07363.1"/>
    </source>
</evidence>
<dbReference type="InterPro" id="IPR009081">
    <property type="entry name" value="PP-bd_ACP"/>
</dbReference>
<dbReference type="PANTHER" id="PTHR43775">
    <property type="entry name" value="FATTY ACID SYNTHASE"/>
    <property type="match status" value="1"/>
</dbReference>
<dbReference type="PANTHER" id="PTHR43775:SF37">
    <property type="entry name" value="SI:DKEY-61P9.11"/>
    <property type="match status" value="1"/>
</dbReference>
<dbReference type="CDD" id="cd02440">
    <property type="entry name" value="AdoMet_MTases"/>
    <property type="match status" value="1"/>
</dbReference>
<protein>
    <submittedName>
        <fullName evidence="11">Polyketide synthase NecD</fullName>
        <ecNumber evidence="11">2.3.1.-</ecNumber>
    </submittedName>
</protein>
<dbReference type="GO" id="GO:0006633">
    <property type="term" value="P:fatty acid biosynthetic process"/>
    <property type="evidence" value="ECO:0007669"/>
    <property type="project" value="InterPro"/>
</dbReference>
<accession>A0A6G6CX67</accession>
<dbReference type="GO" id="GO:0071770">
    <property type="term" value="P:DIM/DIP cell wall layer assembly"/>
    <property type="evidence" value="ECO:0007669"/>
    <property type="project" value="TreeGrafter"/>
</dbReference>
<proteinExistence type="predicted"/>
<evidence type="ECO:0000256" key="7">
    <source>
        <dbReference type="ARBA" id="ARBA00022737"/>
    </source>
</evidence>
<feature type="domain" description="Ketosynthase family 3 (KS3)" evidence="10">
    <location>
        <begin position="185"/>
        <end position="611"/>
    </location>
</feature>
<evidence type="ECO:0000256" key="5">
    <source>
        <dbReference type="ARBA" id="ARBA00022553"/>
    </source>
</evidence>
<evidence type="ECO:0000256" key="2">
    <source>
        <dbReference type="ARBA" id="ARBA00004792"/>
    </source>
</evidence>
<dbReference type="InterPro" id="IPR054514">
    <property type="entry name" value="RhiE-like_linker"/>
</dbReference>
<name>A0A6G6CX67_9BURK</name>
<keyword evidence="3" id="KW-0596">Phosphopantetheine</keyword>
<dbReference type="SUPFAM" id="SSF53901">
    <property type="entry name" value="Thiolase-like"/>
    <property type="match status" value="1"/>
</dbReference>
<dbReference type="InterPro" id="IPR020806">
    <property type="entry name" value="PKS_PP-bd"/>
</dbReference>
<feature type="compositionally biased region" description="Basic and acidic residues" evidence="8">
    <location>
        <begin position="153"/>
        <end position="164"/>
    </location>
</feature>
<feature type="region of interest" description="Disordered" evidence="8">
    <location>
        <begin position="130"/>
        <end position="164"/>
    </location>
</feature>
<dbReference type="Pfam" id="PF02801">
    <property type="entry name" value="Ketoacyl-synt_C"/>
    <property type="match status" value="1"/>
</dbReference>
<evidence type="ECO:0000259" key="9">
    <source>
        <dbReference type="PROSITE" id="PS50075"/>
    </source>
</evidence>
<dbReference type="Gene3D" id="3.40.47.10">
    <property type="match status" value="1"/>
</dbReference>
<dbReference type="SMART" id="SM00823">
    <property type="entry name" value="PKS_PP"/>
    <property type="match status" value="1"/>
</dbReference>
<evidence type="ECO:0000259" key="10">
    <source>
        <dbReference type="PROSITE" id="PS52004"/>
    </source>
</evidence>
<dbReference type="InterPro" id="IPR018201">
    <property type="entry name" value="Ketoacyl_synth_AS"/>
</dbReference>
<dbReference type="PROSITE" id="PS50075">
    <property type="entry name" value="CARRIER"/>
    <property type="match status" value="1"/>
</dbReference>
<dbReference type="SUPFAM" id="SSF47336">
    <property type="entry name" value="ACP-like"/>
    <property type="match status" value="1"/>
</dbReference>
<dbReference type="Gene3D" id="1.10.1200.10">
    <property type="entry name" value="ACP-like"/>
    <property type="match status" value="1"/>
</dbReference>
<dbReference type="GO" id="GO:0005737">
    <property type="term" value="C:cytoplasm"/>
    <property type="evidence" value="ECO:0007669"/>
    <property type="project" value="UniProtKB-SubCell"/>
</dbReference>
<keyword evidence="11" id="KW-0012">Acyltransferase</keyword>
<reference evidence="11" key="1">
    <citation type="journal article" date="2020" name="Angew. Chem. Int. Ed. Engl.">
        <title>Mining Symbionts of Spider-Transmitted Fungus Illuminates Uncharted Biosynthetic Pathways to Cytotoxic Benzolactones.</title>
        <authorList>
            <person name="Niehs S.P."/>
            <person name="Dose B."/>
            <person name="Richter S."/>
            <person name="Pidot S.J."/>
            <person name="Dahse H.-M."/>
            <person name="Stinear T.P."/>
            <person name="Hertweck C."/>
        </authorList>
    </citation>
    <scope>NUCLEOTIDE SEQUENCE</scope>
    <source>
        <strain evidence="11">B8</strain>
    </source>
</reference>
<dbReference type="EMBL" id="MN734804">
    <property type="protein sequence ID" value="QIE07363.1"/>
    <property type="molecule type" value="Genomic_DNA"/>
</dbReference>
<dbReference type="Pfam" id="PF00550">
    <property type="entry name" value="PP-binding"/>
    <property type="match status" value="1"/>
</dbReference>
<keyword evidence="5" id="KW-0597">Phosphoprotein</keyword>
<dbReference type="SUPFAM" id="SSF53335">
    <property type="entry name" value="S-adenosyl-L-methionine-dependent methyltransferases"/>
    <property type="match status" value="1"/>
</dbReference>
<organism evidence="11">
    <name type="scientific">Burkholderia sp. B8(2020)</name>
    <dbReference type="NCBI Taxonomy" id="2713619"/>
    <lineage>
        <taxon>Bacteria</taxon>
        <taxon>Pseudomonadati</taxon>
        <taxon>Pseudomonadota</taxon>
        <taxon>Betaproteobacteria</taxon>
        <taxon>Burkholderiales</taxon>
        <taxon>Burkholderiaceae</taxon>
        <taxon>Burkholderia</taxon>
    </lineage>
</organism>
<dbReference type="CDD" id="cd00833">
    <property type="entry name" value="PKS"/>
    <property type="match status" value="1"/>
</dbReference>
<dbReference type="SMART" id="SM00825">
    <property type="entry name" value="PKS_KS"/>
    <property type="match status" value="1"/>
</dbReference>
<dbReference type="InterPro" id="IPR014031">
    <property type="entry name" value="Ketoacyl_synth_C"/>
</dbReference>
<gene>
    <name evidence="11" type="primary">necD</name>
</gene>
<keyword evidence="6 11" id="KW-0808">Transferase</keyword>
<dbReference type="PROSITE" id="PS52004">
    <property type="entry name" value="KS3_2"/>
    <property type="match status" value="1"/>
</dbReference>
<dbReference type="GO" id="GO:0031177">
    <property type="term" value="F:phosphopantetheine binding"/>
    <property type="evidence" value="ECO:0007669"/>
    <property type="project" value="InterPro"/>
</dbReference>
<dbReference type="GO" id="GO:0004312">
    <property type="term" value="F:fatty acid synthase activity"/>
    <property type="evidence" value="ECO:0007669"/>
    <property type="project" value="TreeGrafter"/>
</dbReference>
<dbReference type="InterPro" id="IPR029063">
    <property type="entry name" value="SAM-dependent_MTases_sf"/>
</dbReference>
<dbReference type="InterPro" id="IPR016039">
    <property type="entry name" value="Thiolase-like"/>
</dbReference>
<dbReference type="GO" id="GO:0004315">
    <property type="term" value="F:3-oxoacyl-[acyl-carrier-protein] synthase activity"/>
    <property type="evidence" value="ECO:0007669"/>
    <property type="project" value="InterPro"/>
</dbReference>
<dbReference type="PROSITE" id="PS00606">
    <property type="entry name" value="KS3_1"/>
    <property type="match status" value="1"/>
</dbReference>
<feature type="domain" description="Carrier" evidence="9">
    <location>
        <begin position="45"/>
        <end position="122"/>
    </location>
</feature>
<keyword evidence="7" id="KW-0677">Repeat</keyword>
<comment type="subcellular location">
    <subcellularLocation>
        <location evidence="1">Cytoplasm</location>
    </subcellularLocation>
</comment>
<dbReference type="Gene3D" id="3.40.50.150">
    <property type="entry name" value="Vaccinia Virus protein VP39"/>
    <property type="match status" value="1"/>
</dbReference>
<dbReference type="Gene3D" id="1.10.1240.100">
    <property type="match status" value="1"/>
</dbReference>
<comment type="pathway">
    <text evidence="2">Antibiotic biosynthesis.</text>
</comment>
<dbReference type="InterPro" id="IPR020841">
    <property type="entry name" value="PKS_Beta-ketoAc_synthase_dom"/>
</dbReference>
<dbReference type="InterPro" id="IPR050091">
    <property type="entry name" value="PKS_NRPS_Biosynth_Enz"/>
</dbReference>
<dbReference type="Pfam" id="PF22336">
    <property type="entry name" value="RhiE-like_linker"/>
    <property type="match status" value="1"/>
</dbReference>
<evidence type="ECO:0000256" key="4">
    <source>
        <dbReference type="ARBA" id="ARBA00022490"/>
    </source>
</evidence>
<evidence type="ECO:0000256" key="8">
    <source>
        <dbReference type="SAM" id="MobiDB-lite"/>
    </source>
</evidence>
<evidence type="ECO:0000256" key="6">
    <source>
        <dbReference type="ARBA" id="ARBA00022679"/>
    </source>
</evidence>
<evidence type="ECO:0000256" key="3">
    <source>
        <dbReference type="ARBA" id="ARBA00022450"/>
    </source>
</evidence>
<sequence length="1311" mass="141767">MTTELDSFIQQVRGEKLSEADALDVIRDLHHAMRASDAPGGVSDTSSTDILGELAGFLCETIGCVADEVDPHRALADYGFNSISLTDFSKRIATRYAVTLGPAAFLEHPSLAALADHVVAKLSSGSQRSAELAAARARRHPRGEQASASPRETAPRHGADHAREPRWHACVAEQNPKQRPIANRVDDIAIIGMGACLPKSDSLQDFWRRLVADESFISEVPTERWDWRAHFDDPALANKTDCRHGAFINDVRGFDALHFNIAPNEAALIDPQHRLALQVVWETLESAGYARESLRQCKVGVFFGIERRDYADLIRACGIDIDGHLNTGNAPGMLVNRIAHFFDWRGPVSAVDAACASSFVALNEAVIALRYGCADAAVVGGVNLLLTPDVNIYNRKLGLFTGAGKVRPFDKHADGHVFSDGVGAVFLKRLDDAERDNDTILGVIKGLSVRHGGKSLYLTAPNAEIHRVTIAEALEQARLTPEDIDYIEAQGTANPMADDVELRVLHEVFCDRKAGKPKLGTLKGQLGHCSGASGVISLLKAMLSLHTDTLVKIANLRELNWADDEGEFACEPVTETATWPSTTRDGKRLPRHVGIHNFGFGGVTGHLVLAEYVDQRQAERGARRFDEQAIVLSARTAPQLEQLARRLLDFLTAEQCSDAPTHTLDDIAYTLQTGRDHWNEYRMVVFADSLATLVVNLSRCLDGNDDERAFVQRDVQAGRDVRQLFSSPDMQSTVHHWLDKRNMRGLGRIWASGVAVDWASLYAGGRLPKKVTLPTYPFTRQSLWIPSQANSSRTVASAPRSMLDRNVSTFASQQYVSTFDGSEDWFRLSPDSTARAFIELAHLDMIDEAVRQAADVAASESVYLHVRDIVHPQPLAVTDKPVQVRTIVAPAGDGGIGYRLVSDGGDGERVYATGNAELLMLEHTPVLDVNTLASVDGVLECADVLVASAVSCDDGTRRDVIAVAVMVASWVASAKGCVPLPAVIRSIGDANFYGRARSDSRIWARLAPRADDKSGVGCVDVDVFDSSGRVFIQLREVICAWSSELSGARSEAHALPAQSNGMIPTLNGTGAMTTRLLACSEAFVEFAATAAGDVMDMGCAYGVATLAALERGARVWAVDIDERHLSILSEQVGPALKARLVTHCGALPSMDIAEGQFAAIHAARVLHFLDPDAFRESLCKMARWLAPGGKLFVTCDSPYFPHWSARVAEYEQLAAGGHAWPGYIADLAAYFRQRVGAGAGGAMDTGTHAMDALGGSTLINLVDPDILTRECRLAGLEIEEAGFEGLAIDDAEVAGSGGLEHASVIAVKPMC</sequence>
<dbReference type="SMART" id="SM01294">
    <property type="entry name" value="PKS_PP_betabranch"/>
    <property type="match status" value="1"/>
</dbReference>
<dbReference type="Pfam" id="PF00109">
    <property type="entry name" value="ketoacyl-synt"/>
    <property type="match status" value="1"/>
</dbReference>
<dbReference type="EC" id="2.3.1.-" evidence="11"/>
<dbReference type="InterPro" id="IPR036736">
    <property type="entry name" value="ACP-like_sf"/>
</dbReference>
<dbReference type="Pfam" id="PF13649">
    <property type="entry name" value="Methyltransf_25"/>
    <property type="match status" value="1"/>
</dbReference>
<dbReference type="InterPro" id="IPR041698">
    <property type="entry name" value="Methyltransf_25"/>
</dbReference>
<dbReference type="InterPro" id="IPR014030">
    <property type="entry name" value="Ketoacyl_synth_N"/>
</dbReference>
<evidence type="ECO:0000256" key="1">
    <source>
        <dbReference type="ARBA" id="ARBA00004496"/>
    </source>
</evidence>
<keyword evidence="4" id="KW-0963">Cytoplasm</keyword>